<sequence>MDCSAWLNKLSRWSHANPVHLCHRRPRSDPGHAIACASKPWGAGHTVCASMREVAGRNARRADELAAISGIARRSHDWTPATGGQPPPRASAHC</sequence>
<evidence type="ECO:0000313" key="3">
    <source>
        <dbReference type="Proteomes" id="UP000318405"/>
    </source>
</evidence>
<proteinExistence type="predicted"/>
<organism evidence="2 3">
    <name type="scientific">Verticiella sediminum</name>
    <dbReference type="NCBI Taxonomy" id="1247510"/>
    <lineage>
        <taxon>Bacteria</taxon>
        <taxon>Pseudomonadati</taxon>
        <taxon>Pseudomonadota</taxon>
        <taxon>Betaproteobacteria</taxon>
        <taxon>Burkholderiales</taxon>
        <taxon>Alcaligenaceae</taxon>
        <taxon>Verticiella</taxon>
    </lineage>
</organism>
<dbReference type="EMBL" id="VLTJ01000014">
    <property type="protein sequence ID" value="TSH96632.1"/>
    <property type="molecule type" value="Genomic_DNA"/>
</dbReference>
<dbReference type="AlphaFoldDB" id="A0A556AUL6"/>
<dbReference type="Proteomes" id="UP000318405">
    <property type="component" value="Unassembled WGS sequence"/>
</dbReference>
<accession>A0A556AUL6</accession>
<name>A0A556AUL6_9BURK</name>
<evidence type="ECO:0000313" key="2">
    <source>
        <dbReference type="EMBL" id="TSH96632.1"/>
    </source>
</evidence>
<gene>
    <name evidence="2" type="ORF">FOZ76_08615</name>
</gene>
<comment type="caution">
    <text evidence="2">The sequence shown here is derived from an EMBL/GenBank/DDBJ whole genome shotgun (WGS) entry which is preliminary data.</text>
</comment>
<reference evidence="2 3" key="1">
    <citation type="submission" date="2019-07" db="EMBL/GenBank/DDBJ databases">
        <title>Qingshengfaniella alkalisoli gen. nov., sp. nov., isolated from saline soil.</title>
        <authorList>
            <person name="Xu L."/>
            <person name="Huang X.-X."/>
            <person name="Sun J.-Q."/>
        </authorList>
    </citation>
    <scope>NUCLEOTIDE SEQUENCE [LARGE SCALE GENOMIC DNA]</scope>
    <source>
        <strain evidence="2 3">DSM 27279</strain>
    </source>
</reference>
<protein>
    <submittedName>
        <fullName evidence="2">Uncharacterized protein</fullName>
    </submittedName>
</protein>
<feature type="compositionally biased region" description="Pro residues" evidence="1">
    <location>
        <begin position="85"/>
        <end position="94"/>
    </location>
</feature>
<keyword evidence="3" id="KW-1185">Reference proteome</keyword>
<feature type="region of interest" description="Disordered" evidence="1">
    <location>
        <begin position="73"/>
        <end position="94"/>
    </location>
</feature>
<evidence type="ECO:0000256" key="1">
    <source>
        <dbReference type="SAM" id="MobiDB-lite"/>
    </source>
</evidence>